<dbReference type="Pfam" id="PF01569">
    <property type="entry name" value="PAP2"/>
    <property type="match status" value="1"/>
</dbReference>
<dbReference type="SMART" id="SM00014">
    <property type="entry name" value="acidPPc"/>
    <property type="match status" value="1"/>
</dbReference>
<keyword evidence="8" id="KW-1185">Reference proteome</keyword>
<dbReference type="PANTHER" id="PTHR10165">
    <property type="entry name" value="LIPID PHOSPHATE PHOSPHATASE"/>
    <property type="match status" value="1"/>
</dbReference>
<dbReference type="AlphaFoldDB" id="A0A6A4JLX3"/>
<keyword evidence="5" id="KW-0472">Membrane</keyword>
<dbReference type="InterPro" id="IPR043216">
    <property type="entry name" value="PAP-like"/>
</dbReference>
<dbReference type="GO" id="GO:0008195">
    <property type="term" value="F:phosphatidate phosphatase activity"/>
    <property type="evidence" value="ECO:0007669"/>
    <property type="project" value="TreeGrafter"/>
</dbReference>
<evidence type="ECO:0000256" key="1">
    <source>
        <dbReference type="ARBA" id="ARBA00004141"/>
    </source>
</evidence>
<keyword evidence="3" id="KW-0812">Transmembrane</keyword>
<evidence type="ECO:0000313" key="8">
    <source>
        <dbReference type="Proteomes" id="UP000466442"/>
    </source>
</evidence>
<evidence type="ECO:0000259" key="6">
    <source>
        <dbReference type="SMART" id="SM00014"/>
    </source>
</evidence>
<dbReference type="SUPFAM" id="SSF48317">
    <property type="entry name" value="Acid phosphatase/Vanadium-dependent haloperoxidase"/>
    <property type="match status" value="1"/>
</dbReference>
<evidence type="ECO:0000256" key="3">
    <source>
        <dbReference type="ARBA" id="ARBA00022692"/>
    </source>
</evidence>
<dbReference type="GO" id="GO:0006644">
    <property type="term" value="P:phospholipid metabolic process"/>
    <property type="evidence" value="ECO:0007669"/>
    <property type="project" value="InterPro"/>
</dbReference>
<dbReference type="Proteomes" id="UP000466442">
    <property type="component" value="Unassembled WGS sequence"/>
</dbReference>
<dbReference type="OrthoDB" id="8907274at2759"/>
<evidence type="ECO:0000256" key="4">
    <source>
        <dbReference type="ARBA" id="ARBA00022989"/>
    </source>
</evidence>
<comment type="subcellular location">
    <subcellularLocation>
        <location evidence="1">Membrane</location>
        <topology evidence="1">Multi-pass membrane protein</topology>
    </subcellularLocation>
</comment>
<proteinExistence type="inferred from homology"/>
<comment type="caution">
    <text evidence="7">The sequence shown here is derived from an EMBL/GenBank/DDBJ whole genome shotgun (WGS) entry which is preliminary data.</text>
</comment>
<dbReference type="PANTHER" id="PTHR10165:SF103">
    <property type="entry name" value="PHOSPHOLIPID PHOSPHATASE HOMOLOG 1.2 HOMOLOG"/>
    <property type="match status" value="1"/>
</dbReference>
<dbReference type="EMBL" id="WIXP02000006">
    <property type="protein sequence ID" value="KAF6209698.1"/>
    <property type="molecule type" value="Genomic_DNA"/>
</dbReference>
<dbReference type="Gene3D" id="1.20.144.10">
    <property type="entry name" value="Phosphatidic acid phosphatase type 2/haloperoxidase"/>
    <property type="match status" value="1"/>
</dbReference>
<dbReference type="GO" id="GO:0046839">
    <property type="term" value="P:phospholipid dephosphorylation"/>
    <property type="evidence" value="ECO:0007669"/>
    <property type="project" value="TreeGrafter"/>
</dbReference>
<sequence>MSAKTSGTNIQTTVSPPVPQPRNPTACWHWKRIVPFFIFSIIGWSIFVICETVPLFSPQGFFCKDPALSFKYQKSTVGDLEIIVAGFGLPFIFIMVVEQLTVPLKKESNMRRDGANQALVWYMNYLSGAALVGATVNVIKVSYGEPRPHFFDTCEPKEAKNCTENTYIYKFTCTGKRTSKYLDSNLSFPSGHAAVSFYMFTYLAWHLQKRLKIVCSLSKLWMQTVLFVLACFVSISRITDHRHNWWDVLIGSILGIVSGGIAVKYLSNNFNWMDYLKSDPKFKPPNSEISAANLHPPVQPSPAVAQQPAIKTVKPDTSLIKTQNPDHQKRDP</sequence>
<organism evidence="7 8">
    <name type="scientific">Apolygus lucorum</name>
    <name type="common">Small green plant bug</name>
    <name type="synonym">Lygocoris lucorum</name>
    <dbReference type="NCBI Taxonomy" id="248454"/>
    <lineage>
        <taxon>Eukaryota</taxon>
        <taxon>Metazoa</taxon>
        <taxon>Ecdysozoa</taxon>
        <taxon>Arthropoda</taxon>
        <taxon>Hexapoda</taxon>
        <taxon>Insecta</taxon>
        <taxon>Pterygota</taxon>
        <taxon>Neoptera</taxon>
        <taxon>Paraneoptera</taxon>
        <taxon>Hemiptera</taxon>
        <taxon>Heteroptera</taxon>
        <taxon>Panheteroptera</taxon>
        <taxon>Cimicomorpha</taxon>
        <taxon>Miridae</taxon>
        <taxon>Mirini</taxon>
        <taxon>Apolygus</taxon>
    </lineage>
</organism>
<protein>
    <recommendedName>
        <fullName evidence="6">Phosphatidic acid phosphatase type 2/haloperoxidase domain-containing protein</fullName>
    </recommendedName>
</protein>
<name>A0A6A4JLX3_APOLU</name>
<feature type="domain" description="Phosphatidic acid phosphatase type 2/haloperoxidase" evidence="6">
    <location>
        <begin position="120"/>
        <end position="263"/>
    </location>
</feature>
<comment type="similarity">
    <text evidence="2">Belongs to the PA-phosphatase related phosphoesterase family.</text>
</comment>
<dbReference type="GO" id="GO:0007165">
    <property type="term" value="P:signal transduction"/>
    <property type="evidence" value="ECO:0007669"/>
    <property type="project" value="TreeGrafter"/>
</dbReference>
<dbReference type="InterPro" id="IPR000326">
    <property type="entry name" value="PAP2/HPO"/>
</dbReference>
<accession>A0A6A4JLX3</accession>
<keyword evidence="4" id="KW-1133">Transmembrane helix</keyword>
<dbReference type="InterPro" id="IPR036938">
    <property type="entry name" value="PAP2/HPO_sf"/>
</dbReference>
<evidence type="ECO:0000313" key="7">
    <source>
        <dbReference type="EMBL" id="KAF6209698.1"/>
    </source>
</evidence>
<reference evidence="7" key="1">
    <citation type="journal article" date="2021" name="Mol. Ecol. Resour.">
        <title>Apolygus lucorum genome provides insights into omnivorousness and mesophyll feeding.</title>
        <authorList>
            <person name="Liu Y."/>
            <person name="Liu H."/>
            <person name="Wang H."/>
            <person name="Huang T."/>
            <person name="Liu B."/>
            <person name="Yang B."/>
            <person name="Yin L."/>
            <person name="Li B."/>
            <person name="Zhang Y."/>
            <person name="Zhang S."/>
            <person name="Jiang F."/>
            <person name="Zhang X."/>
            <person name="Ren Y."/>
            <person name="Wang B."/>
            <person name="Wang S."/>
            <person name="Lu Y."/>
            <person name="Wu K."/>
            <person name="Fan W."/>
            <person name="Wang G."/>
        </authorList>
    </citation>
    <scope>NUCLEOTIDE SEQUENCE</scope>
    <source>
        <strain evidence="7">12Hb</strain>
    </source>
</reference>
<evidence type="ECO:0000256" key="5">
    <source>
        <dbReference type="ARBA" id="ARBA00023136"/>
    </source>
</evidence>
<gene>
    <name evidence="7" type="ORF">GE061_015447</name>
</gene>
<dbReference type="GO" id="GO:0005886">
    <property type="term" value="C:plasma membrane"/>
    <property type="evidence" value="ECO:0007669"/>
    <property type="project" value="TreeGrafter"/>
</dbReference>
<evidence type="ECO:0000256" key="2">
    <source>
        <dbReference type="ARBA" id="ARBA00008816"/>
    </source>
</evidence>